<sequence>MCNNGSNNSSFNNFLGQNHMQFNAGSDVLYKICDVKICIPQNMPCPEGILFPPFSMINVNNGGNNFTNNAVTNNAVQNQNGIIDNKPSSIPNFVNMGLIDFDVNFENGVVTVTISVAGVNLGTLTLNVENNCGAVSGKVDVFGVAGAKVELSVCVDFNSRQVCANGDATIKVLGQKVKVGSFHECVGF</sequence>
<evidence type="ECO:0000313" key="2">
    <source>
        <dbReference type="Proteomes" id="UP000663613"/>
    </source>
</evidence>
<reference evidence="1 2" key="1">
    <citation type="submission" date="2021-02" db="EMBL/GenBank/DDBJ databases">
        <title>Bacillus cereus VKM B-370.</title>
        <authorList>
            <person name="Kazantseva O.A."/>
            <person name="Piligrimova E.G."/>
            <person name="Buzikov R.M."/>
            <person name="Shadrin A.M."/>
        </authorList>
    </citation>
    <scope>NUCLEOTIDE SEQUENCE [LARGE SCALE GENOMIC DNA]</scope>
    <source>
        <strain evidence="1 2">VKM B-370</strain>
        <plasmid evidence="1 2">pVKMB-370_1</plasmid>
    </source>
</reference>
<proteinExistence type="predicted"/>
<dbReference type="EMBL" id="CP070340">
    <property type="protein sequence ID" value="QRY18577.1"/>
    <property type="molecule type" value="Genomic_DNA"/>
</dbReference>
<keyword evidence="1" id="KW-0614">Plasmid</keyword>
<accession>A0ABD7DPI5</accession>
<dbReference type="AlphaFoldDB" id="A0ABD7DPI5"/>
<name>A0ABD7DPI5_BACCE</name>
<dbReference type="Proteomes" id="UP000663613">
    <property type="component" value="Plasmid pVKMB-370_1"/>
</dbReference>
<organism evidence="1 2">
    <name type="scientific">Bacillus cereus</name>
    <dbReference type="NCBI Taxonomy" id="1396"/>
    <lineage>
        <taxon>Bacteria</taxon>
        <taxon>Bacillati</taxon>
        <taxon>Bacillota</taxon>
        <taxon>Bacilli</taxon>
        <taxon>Bacillales</taxon>
        <taxon>Bacillaceae</taxon>
        <taxon>Bacillus</taxon>
        <taxon>Bacillus cereus group</taxon>
    </lineage>
</organism>
<evidence type="ECO:0000313" key="1">
    <source>
        <dbReference type="EMBL" id="QRY18577.1"/>
    </source>
</evidence>
<protein>
    <submittedName>
        <fullName evidence="1">Uncharacterized protein</fullName>
    </submittedName>
</protein>
<gene>
    <name evidence="1" type="ORF">JTF64_28105</name>
</gene>
<geneLocation type="plasmid" evidence="1 2">
    <name>pVKMB-370_1</name>
</geneLocation>
<dbReference type="RefSeq" id="WP_097826562.1">
    <property type="nucleotide sequence ID" value="NZ_CAKJWR010000001.1"/>
</dbReference>